<dbReference type="SUPFAM" id="SSF53850">
    <property type="entry name" value="Periplasmic binding protein-like II"/>
    <property type="match status" value="1"/>
</dbReference>
<dbReference type="RefSeq" id="WP_274686946.1">
    <property type="nucleotide sequence ID" value="NZ_JAPMOU010000001.1"/>
</dbReference>
<sequence length="314" mass="35795">MKLKTAFCFVIASNFSFAAVPEDSNPVKVIINNWTSQAVLANIYGRLINSMGYKVEYAPVKSSAQWLKLKTGEVDVQVEVWEGTMSEKFNKLVGGNQALDAGTHDAKTREDWWYPEYVEEQCPGLPDWQALNKCASLFAGGKTKNKGRYVAGPWEKPDRARIRALGMNFVVDKVKKGDDLWVALKKAAEKKQPIVLFNWTPNWVEAKYKGKFVEFPEYAPECEKKSAWGVNPNFTFDCGNPKGGWLKKMTSVKMKSKWPCAYKLVNNFNFSNEMIAEVAAWVDVDNMSHNEAADKWIKQYEEKWKTWIPQECTA</sequence>
<evidence type="ECO:0000313" key="4">
    <source>
        <dbReference type="Proteomes" id="UP001528823"/>
    </source>
</evidence>
<dbReference type="Gene3D" id="3.10.105.10">
    <property type="entry name" value="Dipeptide-binding Protein, Domain 3"/>
    <property type="match status" value="2"/>
</dbReference>
<keyword evidence="4" id="KW-1185">Reference proteome</keyword>
<feature type="signal peptide" evidence="1">
    <location>
        <begin position="1"/>
        <end position="18"/>
    </location>
</feature>
<dbReference type="CDD" id="cd13643">
    <property type="entry name" value="PBP2_BCP_2"/>
    <property type="match status" value="1"/>
</dbReference>
<evidence type="ECO:0000259" key="2">
    <source>
        <dbReference type="Pfam" id="PF04069"/>
    </source>
</evidence>
<accession>A0ABT5U2X4</accession>
<dbReference type="InterPro" id="IPR007210">
    <property type="entry name" value="ABC_Gly_betaine_transp_sub-bd"/>
</dbReference>
<reference evidence="3 4" key="1">
    <citation type="submission" date="2022-11" db="EMBL/GenBank/DDBJ databases">
        <title>Spartinivicinus poritis sp. nov., isolated from scleractinian coral Porites lutea.</title>
        <authorList>
            <person name="Zhang G."/>
            <person name="Cai L."/>
            <person name="Wei Q."/>
        </authorList>
    </citation>
    <scope>NUCLEOTIDE SEQUENCE [LARGE SCALE GENOMIC DNA]</scope>
    <source>
        <strain evidence="3 4">A2-2</strain>
    </source>
</reference>
<evidence type="ECO:0000256" key="1">
    <source>
        <dbReference type="SAM" id="SignalP"/>
    </source>
</evidence>
<gene>
    <name evidence="3" type="ORF">ORQ98_01215</name>
</gene>
<protein>
    <submittedName>
        <fullName evidence="3">ABC transporter substrate-binding protein</fullName>
    </submittedName>
</protein>
<name>A0ABT5U2X4_9GAMM</name>
<feature type="domain" description="ABC-type glycine betaine transport system substrate-binding" evidence="2">
    <location>
        <begin position="26"/>
        <end position="299"/>
    </location>
</feature>
<proteinExistence type="predicted"/>
<dbReference type="Pfam" id="PF04069">
    <property type="entry name" value="OpuAC"/>
    <property type="match status" value="1"/>
</dbReference>
<keyword evidence="1" id="KW-0732">Signal</keyword>
<comment type="caution">
    <text evidence="3">The sequence shown here is derived from an EMBL/GenBank/DDBJ whole genome shotgun (WGS) entry which is preliminary data.</text>
</comment>
<dbReference type="Proteomes" id="UP001528823">
    <property type="component" value="Unassembled WGS sequence"/>
</dbReference>
<feature type="chain" id="PRO_5046626429" evidence="1">
    <location>
        <begin position="19"/>
        <end position="314"/>
    </location>
</feature>
<dbReference type="Gene3D" id="3.40.190.100">
    <property type="entry name" value="Glycine betaine-binding periplasmic protein, domain 2"/>
    <property type="match status" value="1"/>
</dbReference>
<evidence type="ECO:0000313" key="3">
    <source>
        <dbReference type="EMBL" id="MDE1460575.1"/>
    </source>
</evidence>
<organism evidence="3 4">
    <name type="scientific">Spartinivicinus poritis</name>
    <dbReference type="NCBI Taxonomy" id="2994640"/>
    <lineage>
        <taxon>Bacteria</taxon>
        <taxon>Pseudomonadati</taxon>
        <taxon>Pseudomonadota</taxon>
        <taxon>Gammaproteobacteria</taxon>
        <taxon>Oceanospirillales</taxon>
        <taxon>Zooshikellaceae</taxon>
        <taxon>Spartinivicinus</taxon>
    </lineage>
</organism>
<dbReference type="EMBL" id="JAPMOU010000001">
    <property type="protein sequence ID" value="MDE1460575.1"/>
    <property type="molecule type" value="Genomic_DNA"/>
</dbReference>